<keyword evidence="1" id="KW-0472">Membrane</keyword>
<evidence type="ECO:0000313" key="2">
    <source>
        <dbReference type="EMBL" id="CAL96399.1"/>
    </source>
</evidence>
<dbReference type="EMBL" id="AM406670">
    <property type="protein sequence ID" value="CAL96399.1"/>
    <property type="molecule type" value="Genomic_DNA"/>
</dbReference>
<dbReference type="AlphaFoldDB" id="A1KC43"/>
<keyword evidence="1" id="KW-1133">Transmembrane helix</keyword>
<keyword evidence="1" id="KW-0812">Transmembrane</keyword>
<accession>A1KC43</accession>
<organism evidence="2 3">
    <name type="scientific">Azoarcus sp. (strain BH72)</name>
    <dbReference type="NCBI Taxonomy" id="418699"/>
    <lineage>
        <taxon>Bacteria</taxon>
        <taxon>Pseudomonadati</taxon>
        <taxon>Pseudomonadota</taxon>
        <taxon>Betaproteobacteria</taxon>
        <taxon>Rhodocyclales</taxon>
        <taxon>Zoogloeaceae</taxon>
        <taxon>Azoarcus</taxon>
    </lineage>
</organism>
<proteinExistence type="predicted"/>
<dbReference type="RefSeq" id="WP_011767505.1">
    <property type="nucleotide sequence ID" value="NC_008702.1"/>
</dbReference>
<reference evidence="2 3" key="1">
    <citation type="journal article" date="2006" name="Nat. Biotechnol.">
        <title>Complete genome of the mutualistic, N2-fixing grass endophyte Azoarcus sp. strain BH72.</title>
        <authorList>
            <person name="Krause A."/>
            <person name="Ramakumar A."/>
            <person name="Bartels D."/>
            <person name="Battistoni F."/>
            <person name="Bekel T."/>
            <person name="Boch J."/>
            <person name="Boehm M."/>
            <person name="Friedrich F."/>
            <person name="Hurek T."/>
            <person name="Krause L."/>
            <person name="Linke B."/>
            <person name="McHardy A.C."/>
            <person name="Sarkar A."/>
            <person name="Schneiker S."/>
            <person name="Syed A.A."/>
            <person name="Thauer R."/>
            <person name="Vorhoelter F.-J."/>
            <person name="Weidner S."/>
            <person name="Puehler A."/>
            <person name="Reinhold-Hurek B."/>
            <person name="Kaiser O."/>
            <person name="Goesmann A."/>
        </authorList>
    </citation>
    <scope>NUCLEOTIDE SEQUENCE [LARGE SCALE GENOMIC DNA]</scope>
    <source>
        <strain evidence="2 3">BH72</strain>
    </source>
</reference>
<evidence type="ECO:0000256" key="1">
    <source>
        <dbReference type="SAM" id="Phobius"/>
    </source>
</evidence>
<evidence type="ECO:0000313" key="3">
    <source>
        <dbReference type="Proteomes" id="UP000002588"/>
    </source>
</evidence>
<name>A1KC43_AZOSB</name>
<protein>
    <submittedName>
        <fullName evidence="2">Conserved hypothetical secreted protein</fullName>
    </submittedName>
</protein>
<keyword evidence="3" id="KW-1185">Reference proteome</keyword>
<dbReference type="KEGG" id="azo:azo3783"/>
<dbReference type="STRING" id="62928.azo3783"/>
<sequence length="318" mass="35324">MMRHPLKSCGQAATLDTRLRLALLRFCYMLTLAALVFAVKPVRAHADLGPSRMPQLRLASAGWGSTTVDELRLVLDAVARSVGKHFPDREPPSVQVVPGEGNPLALYDRGEDGAYIIQLSARHSRWHQFVYQFSHELCHVYSNFDRKTHTAGAVDHRNQWFEESVCEAVALHTLNALAAEWTERPPSPRFAGYGDTLRALSDYLQNEPHRRLGDGTGLADWFSAHRAALESDPYQRDMNEVVANRLLRVFEHAPGGIGAIGFLNLDDDVQGRSFAAYLTSWRDNCPEQHRATVSEIMALFNTAPAPLLAASAASLAQR</sequence>
<gene>
    <name evidence="2" type="ordered locus">azo3783</name>
</gene>
<feature type="transmembrane region" description="Helical" evidence="1">
    <location>
        <begin position="21"/>
        <end position="39"/>
    </location>
</feature>
<dbReference type="eggNOG" id="ENOG5032AEQ">
    <property type="taxonomic scope" value="Bacteria"/>
</dbReference>
<dbReference type="Proteomes" id="UP000002588">
    <property type="component" value="Chromosome"/>
</dbReference>
<dbReference type="HOGENOM" id="CLU_942405_0_0_4"/>